<keyword evidence="2 5" id="KW-0812">Transmembrane</keyword>
<dbReference type="OrthoDB" id="7960583at2"/>
<dbReference type="RefSeq" id="WP_050726814.1">
    <property type="nucleotide sequence ID" value="NZ_CP012332.1"/>
</dbReference>
<evidence type="ECO:0000256" key="5">
    <source>
        <dbReference type="SAM" id="Phobius"/>
    </source>
</evidence>
<sequence length="140" mass="15518">MESTLQKPALGAAKATPKATTIAYWIATALFCLQMGFTAYAQLSLPQVAEMFTHLGFPDYFREMLSWAKFLGVVVVLAPVPARLKEWAYAGFAFTLASALIAHFAMGDGVEAWIWAAGTFVLWGLSYFFWHRRQATRATA</sequence>
<feature type="transmembrane region" description="Helical" evidence="5">
    <location>
        <begin position="21"/>
        <end position="40"/>
    </location>
</feature>
<evidence type="ECO:0000256" key="4">
    <source>
        <dbReference type="ARBA" id="ARBA00023136"/>
    </source>
</evidence>
<feature type="transmembrane region" description="Helical" evidence="5">
    <location>
        <begin position="112"/>
        <end position="130"/>
    </location>
</feature>
<keyword evidence="4 5" id="KW-0472">Membrane</keyword>
<dbReference type="Pfam" id="PF13564">
    <property type="entry name" value="DoxX_2"/>
    <property type="match status" value="1"/>
</dbReference>
<dbReference type="PATRIC" id="fig|1391653.3.peg.3200"/>
<evidence type="ECO:0000256" key="1">
    <source>
        <dbReference type="ARBA" id="ARBA00004141"/>
    </source>
</evidence>
<feature type="transmembrane region" description="Helical" evidence="5">
    <location>
        <begin position="87"/>
        <end position="106"/>
    </location>
</feature>
<dbReference type="EMBL" id="CP012332">
    <property type="protein sequence ID" value="AKU92679.1"/>
    <property type="molecule type" value="Genomic_DNA"/>
</dbReference>
<reference evidence="6 7" key="1">
    <citation type="submission" date="2015-08" db="EMBL/GenBank/DDBJ databases">
        <authorList>
            <person name="Babu N.S."/>
            <person name="Beckwith C.J."/>
            <person name="Beseler K.G."/>
            <person name="Brison A."/>
            <person name="Carone J.V."/>
            <person name="Caskin T.P."/>
            <person name="Diamond M."/>
            <person name="Durham M.E."/>
            <person name="Foxe J.M."/>
            <person name="Go M."/>
            <person name="Henderson B.A."/>
            <person name="Jones I.B."/>
            <person name="McGettigan J.A."/>
            <person name="Micheletti S.J."/>
            <person name="Nasrallah M.E."/>
            <person name="Ortiz D."/>
            <person name="Piller C.R."/>
            <person name="Privatt S.R."/>
            <person name="Schneider S.L."/>
            <person name="Sharp S."/>
            <person name="Smith T.C."/>
            <person name="Stanton J.D."/>
            <person name="Ullery H.E."/>
            <person name="Wilson R.J."/>
            <person name="Serrano M.G."/>
            <person name="Buck G."/>
            <person name="Lee V."/>
            <person name="Wang Y."/>
            <person name="Carvalho R."/>
            <person name="Voegtly L."/>
            <person name="Shi R."/>
            <person name="Duckworth R."/>
            <person name="Johnson A."/>
            <person name="Loviza R."/>
            <person name="Walstead R."/>
            <person name="Shah Z."/>
            <person name="Kiflezghi M."/>
            <person name="Wade K."/>
            <person name="Ball S.L."/>
            <person name="Bradley K.W."/>
            <person name="Asai D.J."/>
            <person name="Bowman C.A."/>
            <person name="Russell D.A."/>
            <person name="Pope W.H."/>
            <person name="Jacobs-Sera D."/>
            <person name="Hendrix R.W."/>
            <person name="Hatfull G.F."/>
        </authorList>
    </citation>
    <scope>NUCLEOTIDE SEQUENCE [LARGE SCALE GENOMIC DNA]</scope>
    <source>
        <strain evidence="6 7">DSM 27710</strain>
    </source>
</reference>
<dbReference type="KEGG" id="vin:AKJ08_3066"/>
<proteinExistence type="predicted"/>
<dbReference type="STRING" id="1391653.AKJ08_3066"/>
<keyword evidence="7" id="KW-1185">Reference proteome</keyword>
<dbReference type="AlphaFoldDB" id="A0A0K1PHU1"/>
<evidence type="ECO:0000313" key="6">
    <source>
        <dbReference type="EMBL" id="AKU92679.1"/>
    </source>
</evidence>
<feature type="transmembrane region" description="Helical" evidence="5">
    <location>
        <begin position="60"/>
        <end position="80"/>
    </location>
</feature>
<dbReference type="Proteomes" id="UP000055590">
    <property type="component" value="Chromosome"/>
</dbReference>
<dbReference type="GO" id="GO:0016020">
    <property type="term" value="C:membrane"/>
    <property type="evidence" value="ECO:0007669"/>
    <property type="project" value="UniProtKB-SubCell"/>
</dbReference>
<evidence type="ECO:0008006" key="8">
    <source>
        <dbReference type="Google" id="ProtNLM"/>
    </source>
</evidence>
<evidence type="ECO:0000256" key="2">
    <source>
        <dbReference type="ARBA" id="ARBA00022692"/>
    </source>
</evidence>
<dbReference type="InterPro" id="IPR032808">
    <property type="entry name" value="DoxX"/>
</dbReference>
<organism evidence="6 7">
    <name type="scientific">Vulgatibacter incomptus</name>
    <dbReference type="NCBI Taxonomy" id="1391653"/>
    <lineage>
        <taxon>Bacteria</taxon>
        <taxon>Pseudomonadati</taxon>
        <taxon>Myxococcota</taxon>
        <taxon>Myxococcia</taxon>
        <taxon>Myxococcales</taxon>
        <taxon>Cystobacterineae</taxon>
        <taxon>Vulgatibacteraceae</taxon>
        <taxon>Vulgatibacter</taxon>
    </lineage>
</organism>
<evidence type="ECO:0000313" key="7">
    <source>
        <dbReference type="Proteomes" id="UP000055590"/>
    </source>
</evidence>
<name>A0A0K1PHU1_9BACT</name>
<gene>
    <name evidence="6" type="ORF">AKJ08_3066</name>
</gene>
<protein>
    <recommendedName>
        <fullName evidence="8">DoxX family protein</fullName>
    </recommendedName>
</protein>
<evidence type="ECO:0000256" key="3">
    <source>
        <dbReference type="ARBA" id="ARBA00022989"/>
    </source>
</evidence>
<keyword evidence="3 5" id="KW-1133">Transmembrane helix</keyword>
<accession>A0A0K1PHU1</accession>
<comment type="subcellular location">
    <subcellularLocation>
        <location evidence="1">Membrane</location>
        <topology evidence="1">Multi-pass membrane protein</topology>
    </subcellularLocation>
</comment>